<keyword evidence="4" id="KW-1185">Reference proteome</keyword>
<gene>
    <name evidence="3" type="ORF">SSPSH_001691</name>
</gene>
<comment type="caution">
    <text evidence="3">The sequence shown here is derived from an EMBL/GenBank/DDBJ whole genome shotgun (WGS) entry which is preliminary data.</text>
</comment>
<accession>U2EMA6</accession>
<protein>
    <submittedName>
        <fullName evidence="3">OmpA-like domain protein</fullName>
    </submittedName>
</protein>
<dbReference type="PROSITE" id="PS51123">
    <property type="entry name" value="OMPA_2"/>
    <property type="match status" value="1"/>
</dbReference>
<organism evidence="3 4">
    <name type="scientific">Salinisphaera shabanensis E1L3A</name>
    <dbReference type="NCBI Taxonomy" id="1033802"/>
    <lineage>
        <taxon>Bacteria</taxon>
        <taxon>Pseudomonadati</taxon>
        <taxon>Pseudomonadota</taxon>
        <taxon>Gammaproteobacteria</taxon>
        <taxon>Salinisphaerales</taxon>
        <taxon>Salinisphaeraceae</taxon>
        <taxon>Salinisphaera</taxon>
    </lineage>
</organism>
<dbReference type="AlphaFoldDB" id="U2EMA6"/>
<dbReference type="RefSeq" id="WP_006913954.1">
    <property type="nucleotide sequence ID" value="NZ_AFNV02000010.1"/>
</dbReference>
<dbReference type="Pfam" id="PF05359">
    <property type="entry name" value="DUF748"/>
    <property type="match status" value="2"/>
</dbReference>
<dbReference type="InterPro" id="IPR008023">
    <property type="entry name" value="DUF748"/>
</dbReference>
<dbReference type="OrthoDB" id="6114420at2"/>
<name>U2EMA6_9GAMM</name>
<keyword evidence="1" id="KW-0472">Membrane</keyword>
<evidence type="ECO:0000313" key="4">
    <source>
        <dbReference type="Proteomes" id="UP000006242"/>
    </source>
</evidence>
<dbReference type="InterPro" id="IPR036737">
    <property type="entry name" value="OmpA-like_sf"/>
</dbReference>
<dbReference type="EMBL" id="AFNV02000010">
    <property type="protein sequence ID" value="ERJ19317.1"/>
    <property type="molecule type" value="Genomic_DNA"/>
</dbReference>
<feature type="domain" description="OmpA-like" evidence="2">
    <location>
        <begin position="949"/>
        <end position="1071"/>
    </location>
</feature>
<dbReference type="eggNOG" id="COG2982">
    <property type="taxonomic scope" value="Bacteria"/>
</dbReference>
<proteinExistence type="predicted"/>
<evidence type="ECO:0000259" key="2">
    <source>
        <dbReference type="PROSITE" id="PS51123"/>
    </source>
</evidence>
<dbReference type="SUPFAM" id="SSF103088">
    <property type="entry name" value="OmpA-like"/>
    <property type="match status" value="1"/>
</dbReference>
<dbReference type="Proteomes" id="UP000006242">
    <property type="component" value="Unassembled WGS sequence"/>
</dbReference>
<reference evidence="3 4" key="2">
    <citation type="journal article" date="2013" name="PLoS ONE">
        <title>INDIGO - INtegrated Data Warehouse of MIcrobial GenOmes with Examples from the Red Sea Extremophiles.</title>
        <authorList>
            <person name="Alam I."/>
            <person name="Antunes A."/>
            <person name="Kamau A.A."/>
            <person name="Ba Alawi W."/>
            <person name="Kalkatawi M."/>
            <person name="Stingl U."/>
            <person name="Bajic V.B."/>
        </authorList>
    </citation>
    <scope>NUCLEOTIDE SEQUENCE [LARGE SCALE GENOMIC DNA]</scope>
    <source>
        <strain evidence="3 4">E1L3A</strain>
    </source>
</reference>
<sequence>MKFSRRTKSALVALCVLAVLLAAALVWLPSIVVRQLTLHYLDQAGITATIGDVDVNLFAGTVVYDDMQASAAEGERIAIGRLAVALEYAPLFSKRLVLSHLAIDNSAIDIHRGTDNTLRVGGYPIGASSSDNSSLDWGLAVEQLALRGLRVHYNQPANGNQPPIDRELILNDSSARDVVSWEQNNDVPVDADMSVGDGRIRLSGNITPFGDRITGHIGLVTQRFALEMIAPLATGTSLRELSGLVDSDLQIDFEYNAENALAVTLQGEAASHGSALALNNGPRVRSSHLSWQGKIDMQLLRTQGQPGTIASDGTIDAEGLAVANGDSLQLAQRAAHWQGKTRLTLAAQATELALDGAYTVDAPELKSGAATLGSASATWNGKLDGKFGTNTSNLTIDGRIEAQTPHFSSATTQVKTPRLTWQGHIDTALADRTRVNTDGRLDTGALAIDADGLRTRTAALGWQGKIALAGMNDIDSDGRLRTDRVTLSSPGSLDMVLSTIDWQGAVDIDTARHTRIQSDGSLNAAALTFDVPETALLETGDLNWRGSTDFDIGTLFARGARGRVIVKNAHLDLPGQPLALRADRLVYNGAYSEQPVGGALKLRMDGDMVGQNFAVDNTALDAAWLSSRDTELYRLVVDGVNDIAFDSVSAKGVRVLGDTDTSSAVLQAISASARDFRLTDLADYHLGNLDIDGANIHIRRDNGGMGVMALYFAGNDKNEDTASASNSDGPVESSYKIDHLSMTGPQIVFNDVAVTPNVSLRGSSLVFNLDGLDTGHPERDASYRLALDVGEYGHLDSRGTIAPLATGGINMDIDAWLRSLALEPLSGYLNAAMSRRIAKGVADGTLNLIARDGQLDGNLDTTLSNFRLVDNPDQETEIVLGISMDTALALVRGQSDTIKFQTAILGDVTNPYFSVRNLVREAVLAGLRTTIMSDYSPVGLLNKAKNALLNIGSSLVSDPVFFVADRDYIRPDDRPYLGKIAQKMSDKPGLRLTIQGHATAQDAEAMSLFGSATIDDDNEAALRALARRRAKSVGDYLAARDVAAERFTLAEPVIDRSEDARPRATFTLSGK</sequence>
<reference evidence="3 4" key="1">
    <citation type="journal article" date="2011" name="J. Bacteriol.">
        <title>Genome sequence of Salinisphaera shabanensis, a gammaproteobacterium from the harsh, variable environment of the brine-seawater interface of the Shaban Deep in the Red Sea.</title>
        <authorList>
            <person name="Antunes A."/>
            <person name="Alam I."/>
            <person name="Bajic V.B."/>
            <person name="Stingl U."/>
        </authorList>
    </citation>
    <scope>NUCLEOTIDE SEQUENCE [LARGE SCALE GENOMIC DNA]</scope>
    <source>
        <strain evidence="3 4">E1L3A</strain>
    </source>
</reference>
<dbReference type="GO" id="GO:0016020">
    <property type="term" value="C:membrane"/>
    <property type="evidence" value="ECO:0007669"/>
    <property type="project" value="UniProtKB-UniRule"/>
</dbReference>
<dbReference type="Gene3D" id="3.30.1330.60">
    <property type="entry name" value="OmpA-like domain"/>
    <property type="match status" value="1"/>
</dbReference>
<evidence type="ECO:0000313" key="3">
    <source>
        <dbReference type="EMBL" id="ERJ19317.1"/>
    </source>
</evidence>
<evidence type="ECO:0000256" key="1">
    <source>
        <dbReference type="PROSITE-ProRule" id="PRU00473"/>
    </source>
</evidence>
<dbReference type="InterPro" id="IPR006665">
    <property type="entry name" value="OmpA-like"/>
</dbReference>
<dbReference type="eggNOG" id="COG2885">
    <property type="taxonomic scope" value="Bacteria"/>
</dbReference>